<comment type="caution">
    <text evidence="9">The sequence shown here is derived from an EMBL/GenBank/DDBJ whole genome shotgun (WGS) entry which is preliminary data.</text>
</comment>
<feature type="transmembrane region" description="Helical" evidence="8">
    <location>
        <begin position="94"/>
        <end position="113"/>
    </location>
</feature>
<proteinExistence type="inferred from homology"/>
<name>A0A1J5NIX1_9BACT</name>
<evidence type="ECO:0000256" key="3">
    <source>
        <dbReference type="ARBA" id="ARBA00022448"/>
    </source>
</evidence>
<dbReference type="PANTHER" id="PTHR30269">
    <property type="entry name" value="TRANSMEMBRANE PROTEIN YFCA"/>
    <property type="match status" value="1"/>
</dbReference>
<dbReference type="Pfam" id="PF01925">
    <property type="entry name" value="TauE"/>
    <property type="match status" value="1"/>
</dbReference>
<keyword evidence="5 8" id="KW-0812">Transmembrane</keyword>
<comment type="subcellular location">
    <subcellularLocation>
        <location evidence="1 8">Cell membrane</location>
        <topology evidence="1 8">Multi-pass membrane protein</topology>
    </subcellularLocation>
</comment>
<keyword evidence="3" id="KW-0813">Transport</keyword>
<evidence type="ECO:0000313" key="10">
    <source>
        <dbReference type="Proteomes" id="UP000181901"/>
    </source>
</evidence>
<dbReference type="InterPro" id="IPR052017">
    <property type="entry name" value="TSUP"/>
</dbReference>
<feature type="transmembrane region" description="Helical" evidence="8">
    <location>
        <begin position="69"/>
        <end position="88"/>
    </location>
</feature>
<evidence type="ECO:0000256" key="6">
    <source>
        <dbReference type="ARBA" id="ARBA00022989"/>
    </source>
</evidence>
<evidence type="ECO:0000256" key="1">
    <source>
        <dbReference type="ARBA" id="ARBA00004651"/>
    </source>
</evidence>
<evidence type="ECO:0000256" key="8">
    <source>
        <dbReference type="RuleBase" id="RU363041"/>
    </source>
</evidence>
<feature type="transmembrane region" description="Helical" evidence="8">
    <location>
        <begin position="125"/>
        <end position="143"/>
    </location>
</feature>
<dbReference type="AlphaFoldDB" id="A0A1J5NIX1"/>
<organism evidence="9 10">
    <name type="scientific">Pseudodesulfovibrio hydrargyri</name>
    <dbReference type="NCBI Taxonomy" id="2125990"/>
    <lineage>
        <taxon>Bacteria</taxon>
        <taxon>Pseudomonadati</taxon>
        <taxon>Thermodesulfobacteriota</taxon>
        <taxon>Desulfovibrionia</taxon>
        <taxon>Desulfovibrionales</taxon>
        <taxon>Desulfovibrionaceae</taxon>
    </lineage>
</organism>
<protein>
    <recommendedName>
        <fullName evidence="8">Probable membrane transporter protein</fullName>
    </recommendedName>
</protein>
<sequence>MLETLAIVAIVLAAAFLQGLTGFGFGLIALPLLGFFMGIKTSVPLMVLLAAIISIYLSLRLRKSIDLKSAFTLLAASLIGIPLGVYILKRVPAQGLSICVGVIMVAFTSYQFLARPKPRSFGKRLTVLAGFFSGVLGGSLGVSGPPVIVYTALQPWTKDRAKATLACFFALSNVVIIATHAASGMLTGEVLHLYALCLPALLAGIFLGIKAYDRLSDNGYRQLALALVFTLGCMMLYRNI</sequence>
<evidence type="ECO:0000256" key="2">
    <source>
        <dbReference type="ARBA" id="ARBA00009142"/>
    </source>
</evidence>
<reference evidence="9 10" key="1">
    <citation type="submission" date="2015-09" db="EMBL/GenBank/DDBJ databases">
        <title>Genome of Desulfovibrio dechloracetivorans BerOc1, a mercury methylating strain isolated from highly hydrocarbons and metals contaminated coastal sediments.</title>
        <authorList>
            <person name="Goni Urriza M."/>
            <person name="Gassie C."/>
            <person name="Bouchez O."/>
            <person name="Klopp C."/>
            <person name="Ranchou-Peyruse A."/>
            <person name="Remy G."/>
        </authorList>
    </citation>
    <scope>NUCLEOTIDE SEQUENCE [LARGE SCALE GENOMIC DNA]</scope>
    <source>
        <strain evidence="9 10">BerOc1</strain>
    </source>
</reference>
<keyword evidence="6 8" id="KW-1133">Transmembrane helix</keyword>
<dbReference type="RefSeq" id="WP_071543753.1">
    <property type="nucleotide sequence ID" value="NZ_LKAQ01000001.1"/>
</dbReference>
<feature type="transmembrane region" description="Helical" evidence="8">
    <location>
        <begin position="218"/>
        <end position="237"/>
    </location>
</feature>
<keyword evidence="10" id="KW-1185">Reference proteome</keyword>
<dbReference type="OrthoDB" id="7843147at2"/>
<accession>A0A1J5NIX1</accession>
<dbReference type="Proteomes" id="UP000181901">
    <property type="component" value="Unassembled WGS sequence"/>
</dbReference>
<feature type="transmembrane region" description="Helical" evidence="8">
    <location>
        <begin position="163"/>
        <end position="181"/>
    </location>
</feature>
<dbReference type="PANTHER" id="PTHR30269:SF37">
    <property type="entry name" value="MEMBRANE TRANSPORTER PROTEIN"/>
    <property type="match status" value="1"/>
</dbReference>
<dbReference type="InterPro" id="IPR002781">
    <property type="entry name" value="TM_pro_TauE-like"/>
</dbReference>
<comment type="similarity">
    <text evidence="2 8">Belongs to the 4-toluene sulfonate uptake permease (TSUP) (TC 2.A.102) family.</text>
</comment>
<keyword evidence="7 8" id="KW-0472">Membrane</keyword>
<feature type="transmembrane region" description="Helical" evidence="8">
    <location>
        <begin position="193"/>
        <end position="212"/>
    </location>
</feature>
<evidence type="ECO:0000313" key="9">
    <source>
        <dbReference type="EMBL" id="OIQ51625.1"/>
    </source>
</evidence>
<gene>
    <name evidence="9" type="ORF">BerOc1_00080</name>
</gene>
<dbReference type="EMBL" id="LKAQ01000001">
    <property type="protein sequence ID" value="OIQ51625.1"/>
    <property type="molecule type" value="Genomic_DNA"/>
</dbReference>
<evidence type="ECO:0000256" key="4">
    <source>
        <dbReference type="ARBA" id="ARBA00022475"/>
    </source>
</evidence>
<dbReference type="GO" id="GO:0005886">
    <property type="term" value="C:plasma membrane"/>
    <property type="evidence" value="ECO:0007669"/>
    <property type="project" value="UniProtKB-SubCell"/>
</dbReference>
<evidence type="ECO:0000256" key="5">
    <source>
        <dbReference type="ARBA" id="ARBA00022692"/>
    </source>
</evidence>
<keyword evidence="4 8" id="KW-1003">Cell membrane</keyword>
<evidence type="ECO:0000256" key="7">
    <source>
        <dbReference type="ARBA" id="ARBA00023136"/>
    </source>
</evidence>
<feature type="transmembrane region" description="Helical" evidence="8">
    <location>
        <begin position="32"/>
        <end position="57"/>
    </location>
</feature>